<dbReference type="InterPro" id="IPR053134">
    <property type="entry name" value="RNA-dir_DNA_polymerase"/>
</dbReference>
<dbReference type="Pfam" id="PF17919">
    <property type="entry name" value="RT_RNaseH_2"/>
    <property type="match status" value="1"/>
</dbReference>
<sequence length="271" mass="31741">MTYFDQLQRSSVYSKIDLRSDYHQLRVRDEDISKTAFKTRYGYYEFQLMPFGLINALARKEEHVEHLKLILELLTKEELYAKFLKCDFWLSKYNFLKNVEFDWSKKAEAAFQSLKQKMCSASILALPEGSENFMVYCDASRKGLGSVLMQREKVIAYASRQIKIYKKNYTTHDLKLGVVMFALKIWLELLSNYDCEIHYHPRKANVVADALSRKERNKPLRVRTLVMKISLNLPVQILNAQVEAIKDENFGTEDLCGMIKKLEQRTDGNYA</sequence>
<dbReference type="PANTHER" id="PTHR24559">
    <property type="entry name" value="TRANSPOSON TY3-I GAG-POL POLYPROTEIN"/>
    <property type="match status" value="1"/>
</dbReference>
<dbReference type="AlphaFoldDB" id="A0A6L2P313"/>
<comment type="caution">
    <text evidence="2">The sequence shown here is derived from an EMBL/GenBank/DDBJ whole genome shotgun (WGS) entry which is preliminary data.</text>
</comment>
<evidence type="ECO:0000259" key="1">
    <source>
        <dbReference type="Pfam" id="PF17919"/>
    </source>
</evidence>
<dbReference type="InterPro" id="IPR043128">
    <property type="entry name" value="Rev_trsase/Diguanyl_cyclase"/>
</dbReference>
<dbReference type="EMBL" id="BKCJ010010733">
    <property type="protein sequence ID" value="GEU92891.1"/>
    <property type="molecule type" value="Genomic_DNA"/>
</dbReference>
<dbReference type="InterPro" id="IPR041577">
    <property type="entry name" value="RT_RNaseH_2"/>
</dbReference>
<reference evidence="2" key="1">
    <citation type="journal article" date="2019" name="Sci. Rep.">
        <title>Draft genome of Tanacetum cinerariifolium, the natural source of mosquito coil.</title>
        <authorList>
            <person name="Yamashiro T."/>
            <person name="Shiraishi A."/>
            <person name="Satake H."/>
            <person name="Nakayama K."/>
        </authorList>
    </citation>
    <scope>NUCLEOTIDE SEQUENCE</scope>
</reference>
<dbReference type="SUPFAM" id="SSF56672">
    <property type="entry name" value="DNA/RNA polymerases"/>
    <property type="match status" value="1"/>
</dbReference>
<dbReference type="Gene3D" id="3.30.70.270">
    <property type="match status" value="2"/>
</dbReference>
<dbReference type="InterPro" id="IPR043502">
    <property type="entry name" value="DNA/RNA_pol_sf"/>
</dbReference>
<proteinExistence type="predicted"/>
<evidence type="ECO:0000313" key="2">
    <source>
        <dbReference type="EMBL" id="GEU92891.1"/>
    </source>
</evidence>
<organism evidence="2">
    <name type="scientific">Tanacetum cinerariifolium</name>
    <name type="common">Dalmatian daisy</name>
    <name type="synonym">Chrysanthemum cinerariifolium</name>
    <dbReference type="NCBI Taxonomy" id="118510"/>
    <lineage>
        <taxon>Eukaryota</taxon>
        <taxon>Viridiplantae</taxon>
        <taxon>Streptophyta</taxon>
        <taxon>Embryophyta</taxon>
        <taxon>Tracheophyta</taxon>
        <taxon>Spermatophyta</taxon>
        <taxon>Magnoliopsida</taxon>
        <taxon>eudicotyledons</taxon>
        <taxon>Gunneridae</taxon>
        <taxon>Pentapetalae</taxon>
        <taxon>asterids</taxon>
        <taxon>campanulids</taxon>
        <taxon>Asterales</taxon>
        <taxon>Asteraceae</taxon>
        <taxon>Asteroideae</taxon>
        <taxon>Anthemideae</taxon>
        <taxon>Anthemidinae</taxon>
        <taxon>Tanacetum</taxon>
    </lineage>
</organism>
<accession>A0A6L2P313</accession>
<name>A0A6L2P313_TANCI</name>
<protein>
    <submittedName>
        <fullName evidence="2">Retrotransposon protein, putative, Ty3-gypsy subclass</fullName>
    </submittedName>
</protein>
<gene>
    <name evidence="2" type="ORF">Tci_064869</name>
</gene>
<feature type="domain" description="Reverse transcriptase/retrotransposon-derived protein RNase H-like" evidence="1">
    <location>
        <begin position="103"/>
        <end position="194"/>
    </location>
</feature>
<dbReference type="CDD" id="cd01647">
    <property type="entry name" value="RT_LTR"/>
    <property type="match status" value="1"/>
</dbReference>
<dbReference type="Gene3D" id="3.10.10.10">
    <property type="entry name" value="HIV Type 1 Reverse Transcriptase, subunit A, domain 1"/>
    <property type="match status" value="1"/>
</dbReference>
<dbReference type="PANTHER" id="PTHR24559:SF427">
    <property type="entry name" value="RNA-DIRECTED DNA POLYMERASE"/>
    <property type="match status" value="1"/>
</dbReference>